<proteinExistence type="predicted"/>
<dbReference type="Proteomes" id="UP000799778">
    <property type="component" value="Unassembled WGS sequence"/>
</dbReference>
<evidence type="ECO:0000256" key="2">
    <source>
        <dbReference type="ARBA" id="ARBA00023242"/>
    </source>
</evidence>
<dbReference type="PANTHER" id="PTHR47431">
    <property type="entry name" value="ZN(II)2CYS6 TRANSCRIPTION FACTOR (EUROFUNG)-RELATED"/>
    <property type="match status" value="1"/>
</dbReference>
<dbReference type="PROSITE" id="PS50048">
    <property type="entry name" value="ZN2_CY6_FUNGAL_2"/>
    <property type="match status" value="1"/>
</dbReference>
<dbReference type="RefSeq" id="XP_033389575.1">
    <property type="nucleotide sequence ID" value="XM_033526569.1"/>
</dbReference>
<dbReference type="GO" id="GO:0006351">
    <property type="term" value="P:DNA-templated transcription"/>
    <property type="evidence" value="ECO:0007669"/>
    <property type="project" value="InterPro"/>
</dbReference>
<dbReference type="GO" id="GO:0003677">
    <property type="term" value="F:DNA binding"/>
    <property type="evidence" value="ECO:0007669"/>
    <property type="project" value="InterPro"/>
</dbReference>
<dbReference type="CDD" id="cd12148">
    <property type="entry name" value="fungal_TF_MHR"/>
    <property type="match status" value="1"/>
</dbReference>
<keyword evidence="2" id="KW-0539">Nucleus</keyword>
<name>A0A6A5Y7G5_9PLEO</name>
<dbReference type="GO" id="GO:0008270">
    <property type="term" value="F:zinc ion binding"/>
    <property type="evidence" value="ECO:0007669"/>
    <property type="project" value="InterPro"/>
</dbReference>
<dbReference type="SUPFAM" id="SSF57701">
    <property type="entry name" value="Zn2/Cys6 DNA-binding domain"/>
    <property type="match status" value="1"/>
</dbReference>
<dbReference type="AlphaFoldDB" id="A0A6A5Y7G5"/>
<dbReference type="Pfam" id="PF00172">
    <property type="entry name" value="Zn_clus"/>
    <property type="match status" value="1"/>
</dbReference>
<accession>A0A6A5Y7G5</accession>
<dbReference type="OrthoDB" id="10067394at2759"/>
<reference evidence="5" key="1">
    <citation type="journal article" date="2020" name="Stud. Mycol.">
        <title>101 Dothideomycetes genomes: a test case for predicting lifestyles and emergence of pathogens.</title>
        <authorList>
            <person name="Haridas S."/>
            <person name="Albert R."/>
            <person name="Binder M."/>
            <person name="Bloem J."/>
            <person name="Labutti K."/>
            <person name="Salamov A."/>
            <person name="Andreopoulos B."/>
            <person name="Baker S."/>
            <person name="Barry K."/>
            <person name="Bills G."/>
            <person name="Bluhm B."/>
            <person name="Cannon C."/>
            <person name="Castanera R."/>
            <person name="Culley D."/>
            <person name="Daum C."/>
            <person name="Ezra D."/>
            <person name="Gonzalez J."/>
            <person name="Henrissat B."/>
            <person name="Kuo A."/>
            <person name="Liang C."/>
            <person name="Lipzen A."/>
            <person name="Lutzoni F."/>
            <person name="Magnuson J."/>
            <person name="Mondo S."/>
            <person name="Nolan M."/>
            <person name="Ohm R."/>
            <person name="Pangilinan J."/>
            <person name="Park H.-J."/>
            <person name="Ramirez L."/>
            <person name="Alfaro M."/>
            <person name="Sun H."/>
            <person name="Tritt A."/>
            <person name="Yoshinaga Y."/>
            <person name="Zwiers L.-H."/>
            <person name="Turgeon B."/>
            <person name="Goodwin S."/>
            <person name="Spatafora J."/>
            <person name="Crous P."/>
            <person name="Grigoriev I."/>
        </authorList>
    </citation>
    <scope>NUCLEOTIDE SEQUENCE</scope>
    <source>
        <strain evidence="5">CBS 175.79</strain>
    </source>
</reference>
<dbReference type="GO" id="GO:0000981">
    <property type="term" value="F:DNA-binding transcription factor activity, RNA polymerase II-specific"/>
    <property type="evidence" value="ECO:0007669"/>
    <property type="project" value="InterPro"/>
</dbReference>
<evidence type="ECO:0000256" key="1">
    <source>
        <dbReference type="ARBA" id="ARBA00022723"/>
    </source>
</evidence>
<evidence type="ECO:0000259" key="4">
    <source>
        <dbReference type="PROSITE" id="PS50048"/>
    </source>
</evidence>
<feature type="compositionally biased region" description="Polar residues" evidence="3">
    <location>
        <begin position="574"/>
        <end position="593"/>
    </location>
</feature>
<dbReference type="PROSITE" id="PS00463">
    <property type="entry name" value="ZN2_CY6_FUNGAL_1"/>
    <property type="match status" value="1"/>
</dbReference>
<dbReference type="CDD" id="cd00067">
    <property type="entry name" value="GAL4"/>
    <property type="match status" value="1"/>
</dbReference>
<dbReference type="InterPro" id="IPR036864">
    <property type="entry name" value="Zn2-C6_fun-type_DNA-bd_sf"/>
</dbReference>
<feature type="domain" description="Zn(2)-C6 fungal-type" evidence="4">
    <location>
        <begin position="41"/>
        <end position="71"/>
    </location>
</feature>
<protein>
    <recommendedName>
        <fullName evidence="4">Zn(2)-C6 fungal-type domain-containing protein</fullName>
    </recommendedName>
</protein>
<dbReference type="EMBL" id="ML978066">
    <property type="protein sequence ID" value="KAF2021236.1"/>
    <property type="molecule type" value="Genomic_DNA"/>
</dbReference>
<dbReference type="PANTHER" id="PTHR47431:SF2">
    <property type="entry name" value="ZN(II)2CYS6 TRANSCRIPTION FACTOR (EUROFUNG)"/>
    <property type="match status" value="1"/>
</dbReference>
<feature type="region of interest" description="Disordered" evidence="3">
    <location>
        <begin position="564"/>
        <end position="597"/>
    </location>
</feature>
<gene>
    <name evidence="5" type="ORF">BU24DRAFT_416892</name>
</gene>
<organism evidence="5 6">
    <name type="scientific">Aaosphaeria arxii CBS 175.79</name>
    <dbReference type="NCBI Taxonomy" id="1450172"/>
    <lineage>
        <taxon>Eukaryota</taxon>
        <taxon>Fungi</taxon>
        <taxon>Dikarya</taxon>
        <taxon>Ascomycota</taxon>
        <taxon>Pezizomycotina</taxon>
        <taxon>Dothideomycetes</taxon>
        <taxon>Pleosporomycetidae</taxon>
        <taxon>Pleosporales</taxon>
        <taxon>Pleosporales incertae sedis</taxon>
        <taxon>Aaosphaeria</taxon>
    </lineage>
</organism>
<evidence type="ECO:0000313" key="6">
    <source>
        <dbReference type="Proteomes" id="UP000799778"/>
    </source>
</evidence>
<evidence type="ECO:0000313" key="5">
    <source>
        <dbReference type="EMBL" id="KAF2021236.1"/>
    </source>
</evidence>
<evidence type="ECO:0000256" key="3">
    <source>
        <dbReference type="SAM" id="MobiDB-lite"/>
    </source>
</evidence>
<dbReference type="InterPro" id="IPR007219">
    <property type="entry name" value="XnlR_reg_dom"/>
</dbReference>
<keyword evidence="6" id="KW-1185">Reference proteome</keyword>
<dbReference type="Pfam" id="PF04082">
    <property type="entry name" value="Fungal_trans"/>
    <property type="match status" value="1"/>
</dbReference>
<dbReference type="GeneID" id="54283966"/>
<dbReference type="SMART" id="SM00066">
    <property type="entry name" value="GAL4"/>
    <property type="match status" value="1"/>
</dbReference>
<dbReference type="Gene3D" id="4.10.240.10">
    <property type="entry name" value="Zn(2)-C6 fungal-type DNA-binding domain"/>
    <property type="match status" value="1"/>
</dbReference>
<keyword evidence="1" id="KW-0479">Metal-binding</keyword>
<sequence length="630" mass="70048">MLPLIPFADIVEITNDDNCDFLRVGAMVTRSSRESGAAMLACTECRKQHLKCDASKPSCSRCTNSGSSCHYIPSRRGGRRKPRHDPIACPSRSAPQIIIPDSTNIASQPEIQENLNSNNITQNGIPSTLQVNTSNGLENWPTFLPGADSNNVFSETPIPQDDRFIRLFYENFHQGHPILVPRSLYQEQNYPVVLRSVVDYVGSHYIPSGPSLHLRNKVDTSFANAVDRSPFTVQAWLIYSVALHSQGDRNGSKDAFSRSVEMALELGMNRKEFAASYSSTAIQAESFRRTWWELYILDILMAVPFETMSVRSSVTCTEALLPCEEATYARGRDIPLPQTTVEFKRRMFASQEIVFSSFSYRMEASTILHRVLVLNRLQECPRDHIQAIENALVSWVNHLPPQKLDVIDCYGTVDEMMFQAHIIVAYAAMLLHLPRSDLRSLSAGAADRFWPLPVGSTSTSSAKLAHAIKATDGSRRITDFISLSPNMQKHTPLLIPALSLSGMVQVATSTGHSDDCFDHHCNRITLVLGCLKSAKRIWNSAEEAYERVKSSAAEALSDSIARWSAEPSKGPAVPNQSPRNENSQTSQYLQTPATPAEDRDQLLPDITLGMIDPTCYNSSFLSTLDDFNII</sequence>
<dbReference type="InterPro" id="IPR001138">
    <property type="entry name" value="Zn2Cys6_DnaBD"/>
</dbReference>